<protein>
    <submittedName>
        <fullName evidence="2">Uncharacterized protein</fullName>
    </submittedName>
</protein>
<organism evidence="2 3">
    <name type="scientific">Streptomyces lividans 1326</name>
    <dbReference type="NCBI Taxonomy" id="1200984"/>
    <lineage>
        <taxon>Bacteria</taxon>
        <taxon>Bacillati</taxon>
        <taxon>Actinomycetota</taxon>
        <taxon>Actinomycetes</taxon>
        <taxon>Kitasatosporales</taxon>
        <taxon>Streptomycetaceae</taxon>
        <taxon>Streptomyces</taxon>
    </lineage>
</organism>
<proteinExistence type="predicted"/>
<accession>A0A7U9HEI7</accession>
<gene>
    <name evidence="2" type="ORF">SLI_6890</name>
</gene>
<dbReference type="Proteomes" id="UP000014062">
    <property type="component" value="Chromosome"/>
</dbReference>
<dbReference type="EMBL" id="CM001889">
    <property type="protein sequence ID" value="EOY51595.1"/>
    <property type="molecule type" value="Genomic_DNA"/>
</dbReference>
<sequence>MGASVGVPHGTNLLEGGWLPPLSRRPGRPGCRPTPGTS</sequence>
<evidence type="ECO:0000256" key="1">
    <source>
        <dbReference type="SAM" id="MobiDB-lite"/>
    </source>
</evidence>
<dbReference type="AlphaFoldDB" id="A0A7U9HEI7"/>
<reference evidence="3" key="1">
    <citation type="journal article" date="2013" name="Genome Biol. Evol.">
        <title>The genome sequence of Streptomyces lividans 66 reveals a novel tRNA-dependent peptide biosynthetic system within a metal-related genomic island.</title>
        <authorList>
            <person name="Cruz-Morales P."/>
            <person name="Vijgenboom E."/>
            <person name="Iruegas-Bocardo F."/>
            <person name="Girard G."/>
            <person name="Yanez-Guerra L.A."/>
            <person name="Ramos-Aboites H.E."/>
            <person name="Pernodet J.L."/>
            <person name="Anne J."/>
            <person name="van Wezel G.P."/>
            <person name="Barona-Gomez F."/>
        </authorList>
    </citation>
    <scope>NUCLEOTIDE SEQUENCE [LARGE SCALE GENOMIC DNA]</scope>
    <source>
        <strain evidence="3">1326</strain>
    </source>
</reference>
<name>A0A7U9HEI7_STRLI</name>
<feature type="compositionally biased region" description="Low complexity" evidence="1">
    <location>
        <begin position="16"/>
        <end position="38"/>
    </location>
</feature>
<evidence type="ECO:0000313" key="2">
    <source>
        <dbReference type="EMBL" id="EOY51595.1"/>
    </source>
</evidence>
<evidence type="ECO:0000313" key="3">
    <source>
        <dbReference type="Proteomes" id="UP000014062"/>
    </source>
</evidence>
<feature type="region of interest" description="Disordered" evidence="1">
    <location>
        <begin position="1"/>
        <end position="38"/>
    </location>
</feature>